<comment type="caution">
    <text evidence="2">The sequence shown here is derived from an EMBL/GenBank/DDBJ whole genome shotgun (WGS) entry which is preliminary data.</text>
</comment>
<evidence type="ECO:0000313" key="3">
    <source>
        <dbReference type="Proteomes" id="UP001620626"/>
    </source>
</evidence>
<name>A0ABD2KQ90_9BILA</name>
<proteinExistence type="predicted"/>
<dbReference type="Pfam" id="PF10320">
    <property type="entry name" value="7TM_GPCR_Srsx"/>
    <property type="match status" value="1"/>
</dbReference>
<dbReference type="EMBL" id="JBICBT010000692">
    <property type="protein sequence ID" value="KAL3105026.1"/>
    <property type="molecule type" value="Genomic_DNA"/>
</dbReference>
<keyword evidence="1" id="KW-0472">Membrane</keyword>
<reference evidence="2 3" key="1">
    <citation type="submission" date="2024-10" db="EMBL/GenBank/DDBJ databases">
        <authorList>
            <person name="Kim D."/>
        </authorList>
    </citation>
    <scope>NUCLEOTIDE SEQUENCE [LARGE SCALE GENOMIC DNA]</scope>
    <source>
        <strain evidence="2">BH-2024</strain>
    </source>
</reference>
<keyword evidence="1" id="KW-0812">Transmembrane</keyword>
<organism evidence="2 3">
    <name type="scientific">Heterodera trifolii</name>
    <dbReference type="NCBI Taxonomy" id="157864"/>
    <lineage>
        <taxon>Eukaryota</taxon>
        <taxon>Metazoa</taxon>
        <taxon>Ecdysozoa</taxon>
        <taxon>Nematoda</taxon>
        <taxon>Chromadorea</taxon>
        <taxon>Rhabditida</taxon>
        <taxon>Tylenchina</taxon>
        <taxon>Tylenchomorpha</taxon>
        <taxon>Tylenchoidea</taxon>
        <taxon>Heteroderidae</taxon>
        <taxon>Heteroderinae</taxon>
        <taxon>Heterodera</taxon>
    </lineage>
</organism>
<gene>
    <name evidence="2" type="ORF">niasHT_029407</name>
</gene>
<keyword evidence="1" id="KW-1133">Transmembrane helix</keyword>
<keyword evidence="3" id="KW-1185">Reference proteome</keyword>
<sequence>MTGIIYLIVGILIRTKTAGMPTADQMNRRVFRSLFCIISVNIGGYCIHTMCTALIRPLIQSPITTWFFLFGTGILLNIGAASNGPILYFTSSEYRQAFQTVFPFVFKRRISAAVNQIAPQQIGPHIRVVSLMRSSTQ</sequence>
<evidence type="ECO:0000313" key="2">
    <source>
        <dbReference type="EMBL" id="KAL3105026.1"/>
    </source>
</evidence>
<dbReference type="Gene3D" id="1.20.1070.10">
    <property type="entry name" value="Rhodopsin 7-helix transmembrane proteins"/>
    <property type="match status" value="1"/>
</dbReference>
<dbReference type="InterPro" id="IPR019424">
    <property type="entry name" value="7TM_GPCR_Srsx"/>
</dbReference>
<dbReference type="AlphaFoldDB" id="A0ABD2KQ90"/>
<feature type="transmembrane region" description="Helical" evidence="1">
    <location>
        <begin position="67"/>
        <end position="89"/>
    </location>
</feature>
<evidence type="ECO:0000256" key="1">
    <source>
        <dbReference type="SAM" id="Phobius"/>
    </source>
</evidence>
<feature type="transmembrane region" description="Helical" evidence="1">
    <location>
        <begin position="34"/>
        <end position="55"/>
    </location>
</feature>
<dbReference type="Proteomes" id="UP001620626">
    <property type="component" value="Unassembled WGS sequence"/>
</dbReference>
<protein>
    <submittedName>
        <fullName evidence="2">Uncharacterized protein</fullName>
    </submittedName>
</protein>
<accession>A0ABD2KQ90</accession>